<comment type="caution">
    <text evidence="2">The sequence shown here is derived from an EMBL/GenBank/DDBJ whole genome shotgun (WGS) entry which is preliminary data.</text>
</comment>
<reference evidence="2" key="2">
    <citation type="submission" date="2021-10" db="EMBL/GenBank/DDBJ databases">
        <title>Phylogenomics reveals ancestral predisposition of the termite-cultivated fungus Termitomyces towards a domesticated lifestyle.</title>
        <authorList>
            <person name="Auxier B."/>
            <person name="Grum-Grzhimaylo A."/>
            <person name="Cardenas M.E."/>
            <person name="Lodge J.D."/>
            <person name="Laessoe T."/>
            <person name="Pedersen O."/>
            <person name="Smith M.E."/>
            <person name="Kuyper T.W."/>
            <person name="Franco-Molano E.A."/>
            <person name="Baroni T.J."/>
            <person name="Aanen D.K."/>
        </authorList>
    </citation>
    <scope>NUCLEOTIDE SEQUENCE</scope>
    <source>
        <strain evidence="2">AP01</strain>
        <tissue evidence="2">Mycelium</tissue>
    </source>
</reference>
<keyword evidence="3" id="KW-1185">Reference proteome</keyword>
<gene>
    <name evidence="2" type="ORF">DXG03_003967</name>
</gene>
<dbReference type="AlphaFoldDB" id="A0A9P7K840"/>
<feature type="region of interest" description="Disordered" evidence="1">
    <location>
        <begin position="1"/>
        <end position="24"/>
    </location>
</feature>
<dbReference type="OrthoDB" id="10003767at2759"/>
<protein>
    <submittedName>
        <fullName evidence="2">Uncharacterized protein</fullName>
    </submittedName>
</protein>
<evidence type="ECO:0000313" key="3">
    <source>
        <dbReference type="Proteomes" id="UP000775547"/>
    </source>
</evidence>
<organism evidence="2 3">
    <name type="scientific">Asterophora parasitica</name>
    <dbReference type="NCBI Taxonomy" id="117018"/>
    <lineage>
        <taxon>Eukaryota</taxon>
        <taxon>Fungi</taxon>
        <taxon>Dikarya</taxon>
        <taxon>Basidiomycota</taxon>
        <taxon>Agaricomycotina</taxon>
        <taxon>Agaricomycetes</taxon>
        <taxon>Agaricomycetidae</taxon>
        <taxon>Agaricales</taxon>
        <taxon>Tricholomatineae</taxon>
        <taxon>Lyophyllaceae</taxon>
        <taxon>Asterophora</taxon>
    </lineage>
</organism>
<dbReference type="Proteomes" id="UP000775547">
    <property type="component" value="Unassembled WGS sequence"/>
</dbReference>
<proteinExistence type="predicted"/>
<accession>A0A9P7K840</accession>
<evidence type="ECO:0000256" key="1">
    <source>
        <dbReference type="SAM" id="MobiDB-lite"/>
    </source>
</evidence>
<reference evidence="2" key="1">
    <citation type="submission" date="2020-07" db="EMBL/GenBank/DDBJ databases">
        <authorList>
            <person name="Nieuwenhuis M."/>
            <person name="Van De Peppel L.J.J."/>
        </authorList>
    </citation>
    <scope>NUCLEOTIDE SEQUENCE</scope>
    <source>
        <strain evidence="2">AP01</strain>
        <tissue evidence="2">Mycelium</tissue>
    </source>
</reference>
<sequence>MPRNGHALSLNLTNGTAPQAPPDAPLQWSWEIEHADRKREAKVDAAQHGATPFQVDRRVLKDVVRENKGIDVGRIQFLSAGTFHKASSSS</sequence>
<dbReference type="EMBL" id="JABCKV010000234">
    <property type="protein sequence ID" value="KAG5641921.1"/>
    <property type="molecule type" value="Genomic_DNA"/>
</dbReference>
<name>A0A9P7K840_9AGAR</name>
<evidence type="ECO:0000313" key="2">
    <source>
        <dbReference type="EMBL" id="KAG5641921.1"/>
    </source>
</evidence>